<dbReference type="GO" id="GO:0008168">
    <property type="term" value="F:methyltransferase activity"/>
    <property type="evidence" value="ECO:0007669"/>
    <property type="project" value="UniProtKB-KW"/>
</dbReference>
<keyword evidence="3" id="KW-1185">Reference proteome</keyword>
<evidence type="ECO:0000313" key="2">
    <source>
        <dbReference type="EMBL" id="AVD70203.1"/>
    </source>
</evidence>
<dbReference type="GO" id="GO:0032259">
    <property type="term" value="P:methylation"/>
    <property type="evidence" value="ECO:0007669"/>
    <property type="project" value="UniProtKB-KW"/>
</dbReference>
<protein>
    <submittedName>
        <fullName evidence="2">Phosphoethanolamine methyltransferase</fullName>
    </submittedName>
</protein>
<dbReference type="PANTHER" id="PTHR47618:SF1">
    <property type="entry name" value="BIFUNCTIONAL OLIGORIBONUCLEASE AND PAP PHOSPHATASE NRNA"/>
    <property type="match status" value="1"/>
</dbReference>
<dbReference type="Gene3D" id="3.90.1640.10">
    <property type="entry name" value="inorganic pyrophosphatase (n-terminal core)"/>
    <property type="match status" value="1"/>
</dbReference>
<keyword evidence="2" id="KW-0808">Transferase</keyword>
<dbReference type="OrthoDB" id="5490569at2"/>
<dbReference type="RefSeq" id="WP_104935528.1">
    <property type="nucleotide sequence ID" value="NZ_CP021255.1"/>
</dbReference>
<dbReference type="KEGG" id="deo:CAY53_00835"/>
<proteinExistence type="predicted"/>
<evidence type="ECO:0000313" key="3">
    <source>
        <dbReference type="Proteomes" id="UP000239867"/>
    </source>
</evidence>
<dbReference type="SUPFAM" id="SSF64182">
    <property type="entry name" value="DHH phosphoesterases"/>
    <property type="match status" value="1"/>
</dbReference>
<dbReference type="EMBL" id="CP021255">
    <property type="protein sequence ID" value="AVD70203.1"/>
    <property type="molecule type" value="Genomic_DNA"/>
</dbReference>
<evidence type="ECO:0000259" key="1">
    <source>
        <dbReference type="Pfam" id="PF01368"/>
    </source>
</evidence>
<reference evidence="2 3" key="1">
    <citation type="journal article" date="2018" name="MBio">
        <title>Insights into the evolution of host association through the isolation and characterization of a novel human periodontal pathobiont, Desulfobulbus oralis.</title>
        <authorList>
            <person name="Cross K.L."/>
            <person name="Chirania P."/>
            <person name="Xiong W."/>
            <person name="Beall C.J."/>
            <person name="Elkins J.G."/>
            <person name="Giannone R.J."/>
            <person name="Griffen A.L."/>
            <person name="Guss A.M."/>
            <person name="Hettich R.L."/>
            <person name="Joshi S.S."/>
            <person name="Mokrzan E.M."/>
            <person name="Martin R.K."/>
            <person name="Zhulin I.B."/>
            <person name="Leys E.J."/>
            <person name="Podar M."/>
        </authorList>
    </citation>
    <scope>NUCLEOTIDE SEQUENCE [LARGE SCALE GENOMIC DNA]</scope>
    <source>
        <strain evidence="2 3">ORNL</strain>
    </source>
</reference>
<dbReference type="InterPro" id="IPR051319">
    <property type="entry name" value="Oligoribo/pAp-PDE_c-di-AMP_PDE"/>
</dbReference>
<gene>
    <name evidence="2" type="ORF">CAY53_00835</name>
</gene>
<dbReference type="InterPro" id="IPR001667">
    <property type="entry name" value="DDH_dom"/>
</dbReference>
<accession>A0A2L1GKK1</accession>
<dbReference type="Proteomes" id="UP000239867">
    <property type="component" value="Chromosome"/>
</dbReference>
<dbReference type="AlphaFoldDB" id="A0A2L1GKK1"/>
<dbReference type="PANTHER" id="PTHR47618">
    <property type="entry name" value="BIFUNCTIONAL OLIGORIBONUCLEASE AND PAP PHOSPHATASE NRNA"/>
    <property type="match status" value="1"/>
</dbReference>
<feature type="domain" description="DDH" evidence="1">
    <location>
        <begin position="43"/>
        <end position="181"/>
    </location>
</feature>
<name>A0A2L1GKK1_9BACT</name>
<dbReference type="InterPro" id="IPR038763">
    <property type="entry name" value="DHH_sf"/>
</dbReference>
<sequence length="355" mass="39353">MASTTPKHLEKIAPATVVTRAGKVSATARLQGLWAQFQRNDTVLILINADPDAMASAMALKRLLSYRVQSVTIGYPNEIRRLNNLTMMKRLNLPIERLHTLAGREFSKRVLVDSQPPHLPVFEKMSFTAVIDHHPVTTGWDAPFIDIRPEYGAVSSMMVEYLKAAKIKMSASLATALYYGVKVDTQNFQRQTAQPAEGISFRTLLESANLALVRKFELASTRRSELKYFRTALSVLKYSKGKAFAHLGSVSTPDILVIIADFFNYVDGYDWVLISGNMGDKLVVIFRCDGYRKNAGKLAQKMFAQYGSAGGHREAARAEVSLKSLPLKPGSEFTTQTLMRLANVSETRGSDSPAK</sequence>
<organism evidence="2 3">
    <name type="scientific">Desulfobulbus oralis</name>
    <dbReference type="NCBI Taxonomy" id="1986146"/>
    <lineage>
        <taxon>Bacteria</taxon>
        <taxon>Pseudomonadati</taxon>
        <taxon>Thermodesulfobacteriota</taxon>
        <taxon>Desulfobulbia</taxon>
        <taxon>Desulfobulbales</taxon>
        <taxon>Desulfobulbaceae</taxon>
        <taxon>Desulfobulbus</taxon>
    </lineage>
</organism>
<dbReference type="Pfam" id="PF01368">
    <property type="entry name" value="DHH"/>
    <property type="match status" value="1"/>
</dbReference>
<keyword evidence="2" id="KW-0489">Methyltransferase</keyword>